<dbReference type="EMBL" id="LAZR01000427">
    <property type="protein sequence ID" value="KKN69384.1"/>
    <property type="molecule type" value="Genomic_DNA"/>
</dbReference>
<sequence>MNHNKSAHKRVPLNRTRERLRRMEQIRRGLLKATPLPLSIPLSVVSVNAKRPMIKTGKS</sequence>
<organism evidence="1">
    <name type="scientific">marine sediment metagenome</name>
    <dbReference type="NCBI Taxonomy" id="412755"/>
    <lineage>
        <taxon>unclassified sequences</taxon>
        <taxon>metagenomes</taxon>
        <taxon>ecological metagenomes</taxon>
    </lineage>
</organism>
<dbReference type="AlphaFoldDB" id="A0A0F9SR68"/>
<name>A0A0F9SR68_9ZZZZ</name>
<gene>
    <name evidence="1" type="ORF">LCGC14_0441110</name>
</gene>
<reference evidence="1" key="1">
    <citation type="journal article" date="2015" name="Nature">
        <title>Complex archaea that bridge the gap between prokaryotes and eukaryotes.</title>
        <authorList>
            <person name="Spang A."/>
            <person name="Saw J.H."/>
            <person name="Jorgensen S.L."/>
            <person name="Zaremba-Niedzwiedzka K."/>
            <person name="Martijn J."/>
            <person name="Lind A.E."/>
            <person name="van Eijk R."/>
            <person name="Schleper C."/>
            <person name="Guy L."/>
            <person name="Ettema T.J."/>
        </authorList>
    </citation>
    <scope>NUCLEOTIDE SEQUENCE</scope>
</reference>
<evidence type="ECO:0000313" key="1">
    <source>
        <dbReference type="EMBL" id="KKN69384.1"/>
    </source>
</evidence>
<protein>
    <submittedName>
        <fullName evidence="1">Uncharacterized protein</fullName>
    </submittedName>
</protein>
<comment type="caution">
    <text evidence="1">The sequence shown here is derived from an EMBL/GenBank/DDBJ whole genome shotgun (WGS) entry which is preliminary data.</text>
</comment>
<accession>A0A0F9SR68</accession>
<proteinExistence type="predicted"/>